<feature type="region of interest" description="Disordered" evidence="1">
    <location>
        <begin position="38"/>
        <end position="68"/>
    </location>
</feature>
<dbReference type="EMBL" id="CP108222">
    <property type="protein sequence ID" value="WTT18857.1"/>
    <property type="molecule type" value="Genomic_DNA"/>
</dbReference>
<gene>
    <name evidence="3" type="ORF">OHA22_26660</name>
</gene>
<sequence>MTRREEARMRRRLTRRIPAATAAVLLAAGLLAGCGGGGDDGPDIASVAESGSAGGGGETAAAADKSEVEQAQEFVDCLRGEGLEVEDPDPVTGELNLQALATADADRDTLMKAFQACQDKAPQSLQDQASQAPDTEQQKEFAQCMRDNGVDMDDPGPDGFTPESVPTGDPDFDTALEACRGQLGFGGGEESQ</sequence>
<feature type="signal peptide" evidence="2">
    <location>
        <begin position="1"/>
        <end position="32"/>
    </location>
</feature>
<organism evidence="3">
    <name type="scientific">Streptomyces sp. NBC_00093</name>
    <dbReference type="NCBI Taxonomy" id="2975649"/>
    <lineage>
        <taxon>Bacteria</taxon>
        <taxon>Bacillati</taxon>
        <taxon>Actinomycetota</taxon>
        <taxon>Actinomycetes</taxon>
        <taxon>Kitasatosporales</taxon>
        <taxon>Streptomycetaceae</taxon>
        <taxon>Streptomyces</taxon>
    </lineage>
</organism>
<dbReference type="AlphaFoldDB" id="A0AAU2A531"/>
<name>A0AAU2A531_9ACTN</name>
<evidence type="ECO:0000313" key="3">
    <source>
        <dbReference type="EMBL" id="WTT18857.1"/>
    </source>
</evidence>
<protein>
    <recommendedName>
        <fullName evidence="4">Secreted protein</fullName>
    </recommendedName>
</protein>
<evidence type="ECO:0000256" key="1">
    <source>
        <dbReference type="SAM" id="MobiDB-lite"/>
    </source>
</evidence>
<proteinExistence type="predicted"/>
<feature type="compositionally biased region" description="Polar residues" evidence="1">
    <location>
        <begin position="121"/>
        <end position="135"/>
    </location>
</feature>
<evidence type="ECO:0008006" key="4">
    <source>
        <dbReference type="Google" id="ProtNLM"/>
    </source>
</evidence>
<feature type="region of interest" description="Disordered" evidence="1">
    <location>
        <begin position="119"/>
        <end position="175"/>
    </location>
</feature>
<keyword evidence="2" id="KW-0732">Signal</keyword>
<evidence type="ECO:0000256" key="2">
    <source>
        <dbReference type="SAM" id="SignalP"/>
    </source>
</evidence>
<feature type="chain" id="PRO_5043906021" description="Secreted protein" evidence="2">
    <location>
        <begin position="33"/>
        <end position="192"/>
    </location>
</feature>
<reference evidence="3" key="1">
    <citation type="submission" date="2022-10" db="EMBL/GenBank/DDBJ databases">
        <title>The complete genomes of actinobacterial strains from the NBC collection.</title>
        <authorList>
            <person name="Joergensen T.S."/>
            <person name="Alvarez Arevalo M."/>
            <person name="Sterndorff E.B."/>
            <person name="Faurdal D."/>
            <person name="Vuksanovic O."/>
            <person name="Mourched A.-S."/>
            <person name="Charusanti P."/>
            <person name="Shaw S."/>
            <person name="Blin K."/>
            <person name="Weber T."/>
        </authorList>
    </citation>
    <scope>NUCLEOTIDE SEQUENCE</scope>
    <source>
        <strain evidence="3">NBC_00093</strain>
    </source>
</reference>
<accession>A0AAU2A531</accession>
<dbReference type="PROSITE" id="PS51257">
    <property type="entry name" value="PROKAR_LIPOPROTEIN"/>
    <property type="match status" value="1"/>
</dbReference>